<feature type="non-terminal residue" evidence="2">
    <location>
        <position position="1"/>
    </location>
</feature>
<protein>
    <submittedName>
        <fullName evidence="2">Uncharacterized protein</fullName>
    </submittedName>
</protein>
<organism evidence="2">
    <name type="scientific">uncultured Thermomicrobiales bacterium</name>
    <dbReference type="NCBI Taxonomy" id="1645740"/>
    <lineage>
        <taxon>Bacteria</taxon>
        <taxon>Pseudomonadati</taxon>
        <taxon>Thermomicrobiota</taxon>
        <taxon>Thermomicrobia</taxon>
        <taxon>Thermomicrobiales</taxon>
        <taxon>environmental samples</taxon>
    </lineage>
</organism>
<reference evidence="2" key="1">
    <citation type="submission" date="2020-02" db="EMBL/GenBank/DDBJ databases">
        <authorList>
            <person name="Meier V. D."/>
        </authorList>
    </citation>
    <scope>NUCLEOTIDE SEQUENCE</scope>
    <source>
        <strain evidence="2">AVDCRST_MAG33</strain>
    </source>
</reference>
<sequence>VGQDRCGPVAASVVGTAAGRAPVAAGGRGGGQQDLCRPGRPQACAGGARPRAAGGSTACQRAHPLPPVAAGAPPPRGTGTAKRPL</sequence>
<feature type="compositionally biased region" description="Low complexity" evidence="1">
    <location>
        <begin position="41"/>
        <end position="55"/>
    </location>
</feature>
<feature type="region of interest" description="Disordered" evidence="1">
    <location>
        <begin position="41"/>
        <end position="85"/>
    </location>
</feature>
<evidence type="ECO:0000313" key="2">
    <source>
        <dbReference type="EMBL" id="CAA9578954.1"/>
    </source>
</evidence>
<proteinExistence type="predicted"/>
<name>A0A6J4VIJ4_9BACT</name>
<evidence type="ECO:0000256" key="1">
    <source>
        <dbReference type="SAM" id="MobiDB-lite"/>
    </source>
</evidence>
<feature type="non-terminal residue" evidence="2">
    <location>
        <position position="85"/>
    </location>
</feature>
<accession>A0A6J4VIJ4</accession>
<gene>
    <name evidence="2" type="ORF">AVDCRST_MAG33-3385</name>
</gene>
<dbReference type="AlphaFoldDB" id="A0A6J4VIJ4"/>
<dbReference type="EMBL" id="CADCWK010000417">
    <property type="protein sequence ID" value="CAA9578954.1"/>
    <property type="molecule type" value="Genomic_DNA"/>
</dbReference>
<feature type="compositionally biased region" description="Pro residues" evidence="1">
    <location>
        <begin position="64"/>
        <end position="76"/>
    </location>
</feature>